<feature type="transmembrane region" description="Helical" evidence="2">
    <location>
        <begin position="12"/>
        <end position="31"/>
    </location>
</feature>
<dbReference type="PANTHER" id="PTHR21845:SF2">
    <property type="entry name" value="MATRIX-REMODELING-ASSOCIATED PROTEIN 7"/>
    <property type="match status" value="1"/>
</dbReference>
<keyword evidence="2" id="KW-0472">Membrane</keyword>
<name>A0ABQ9FQJ7_TEGGR</name>
<reference evidence="4 5" key="1">
    <citation type="submission" date="2022-12" db="EMBL/GenBank/DDBJ databases">
        <title>Chromosome-level genome of Tegillarca granosa.</title>
        <authorList>
            <person name="Kim J."/>
        </authorList>
    </citation>
    <scope>NUCLEOTIDE SEQUENCE [LARGE SCALE GENOMIC DNA]</scope>
    <source>
        <strain evidence="4">Teg-2019</strain>
        <tissue evidence="4">Adductor muscle</tissue>
    </source>
</reference>
<dbReference type="InterPro" id="IPR026622">
    <property type="entry name" value="Mxra7"/>
</dbReference>
<keyword evidence="2" id="KW-1133">Transmembrane helix</keyword>
<sequence>MDLFKENSDLISWAAIILTVVALVGSTAYTLRNILRIWQAGKPKPVDGNNDENEVTGDVNDSESDEEIDEQNSAEQVGQGGDADNVDGRADIDPYEYCEHIQSEVKKAKQRVTAKKLQNELSPDQLKEEREVQRKQLEEIFKLMQSQGDKFGVDSMDDVQHQMKLYV</sequence>
<comment type="caution">
    <text evidence="4">The sequence shown here is derived from an EMBL/GenBank/DDBJ whole genome shotgun (WGS) entry which is preliminary data.</text>
</comment>
<proteinExistence type="predicted"/>
<dbReference type="PANTHER" id="PTHR21845">
    <property type="entry name" value="TRANSMEMBRANE ANCHOR PROTEIN 1"/>
    <property type="match status" value="1"/>
</dbReference>
<evidence type="ECO:0000256" key="2">
    <source>
        <dbReference type="SAM" id="Phobius"/>
    </source>
</evidence>
<keyword evidence="5" id="KW-1185">Reference proteome</keyword>
<gene>
    <name evidence="4" type="ORF">KUTeg_004082</name>
</gene>
<dbReference type="Pfam" id="PF25473">
    <property type="entry name" value="MXRA7_helical"/>
    <property type="match status" value="1"/>
</dbReference>
<accession>A0ABQ9FQJ7</accession>
<dbReference type="InterPro" id="IPR057534">
    <property type="entry name" value="MXRA7_helical"/>
</dbReference>
<dbReference type="EMBL" id="JARBDR010000214">
    <property type="protein sequence ID" value="KAJ8318991.1"/>
    <property type="molecule type" value="Genomic_DNA"/>
</dbReference>
<keyword evidence="2" id="KW-0812">Transmembrane</keyword>
<feature type="compositionally biased region" description="Acidic residues" evidence="1">
    <location>
        <begin position="49"/>
        <end position="72"/>
    </location>
</feature>
<evidence type="ECO:0000259" key="3">
    <source>
        <dbReference type="Pfam" id="PF25473"/>
    </source>
</evidence>
<evidence type="ECO:0000256" key="1">
    <source>
        <dbReference type="SAM" id="MobiDB-lite"/>
    </source>
</evidence>
<feature type="region of interest" description="Disordered" evidence="1">
    <location>
        <begin position="41"/>
        <end position="90"/>
    </location>
</feature>
<evidence type="ECO:0000313" key="4">
    <source>
        <dbReference type="EMBL" id="KAJ8318991.1"/>
    </source>
</evidence>
<feature type="domain" description="Matrix-remodeling-associated protein 7 helical" evidence="3">
    <location>
        <begin position="106"/>
        <end position="166"/>
    </location>
</feature>
<organism evidence="4 5">
    <name type="scientific">Tegillarca granosa</name>
    <name type="common">Malaysian cockle</name>
    <name type="synonym">Anadara granosa</name>
    <dbReference type="NCBI Taxonomy" id="220873"/>
    <lineage>
        <taxon>Eukaryota</taxon>
        <taxon>Metazoa</taxon>
        <taxon>Spiralia</taxon>
        <taxon>Lophotrochozoa</taxon>
        <taxon>Mollusca</taxon>
        <taxon>Bivalvia</taxon>
        <taxon>Autobranchia</taxon>
        <taxon>Pteriomorphia</taxon>
        <taxon>Arcoida</taxon>
        <taxon>Arcoidea</taxon>
        <taxon>Arcidae</taxon>
        <taxon>Tegillarca</taxon>
    </lineage>
</organism>
<dbReference type="Proteomes" id="UP001217089">
    <property type="component" value="Unassembled WGS sequence"/>
</dbReference>
<evidence type="ECO:0000313" key="5">
    <source>
        <dbReference type="Proteomes" id="UP001217089"/>
    </source>
</evidence>
<protein>
    <recommendedName>
        <fullName evidence="3">Matrix-remodeling-associated protein 7 helical domain-containing protein</fullName>
    </recommendedName>
</protein>